<reference evidence="1 2" key="1">
    <citation type="journal article" date="2015" name="Genome Announc.">
        <title>Expanding the biotechnology potential of lactobacilli through comparative genomics of 213 strains and associated genera.</title>
        <authorList>
            <person name="Sun Z."/>
            <person name="Harris H.M."/>
            <person name="McCann A."/>
            <person name="Guo C."/>
            <person name="Argimon S."/>
            <person name="Zhang W."/>
            <person name="Yang X."/>
            <person name="Jeffery I.B."/>
            <person name="Cooney J.C."/>
            <person name="Kagawa T.F."/>
            <person name="Liu W."/>
            <person name="Song Y."/>
            <person name="Salvetti E."/>
            <person name="Wrobel A."/>
            <person name="Rasinkangas P."/>
            <person name="Parkhill J."/>
            <person name="Rea M.C."/>
            <person name="O'Sullivan O."/>
            <person name="Ritari J."/>
            <person name="Douillard F.P."/>
            <person name="Paul Ross R."/>
            <person name="Yang R."/>
            <person name="Briner A.E."/>
            <person name="Felis G.E."/>
            <person name="de Vos W.M."/>
            <person name="Barrangou R."/>
            <person name="Klaenhammer T.R."/>
            <person name="Caufield P.W."/>
            <person name="Cui Y."/>
            <person name="Zhang H."/>
            <person name="O'Toole P.W."/>
        </authorList>
    </citation>
    <scope>NUCLEOTIDE SEQUENCE [LARGE SCALE GENOMIC DNA]</scope>
    <source>
        <strain evidence="1 2">DSM 16991</strain>
    </source>
</reference>
<evidence type="ECO:0000313" key="1">
    <source>
        <dbReference type="EMBL" id="KRM29197.1"/>
    </source>
</evidence>
<proteinExistence type="predicted"/>
<organism evidence="1 2">
    <name type="scientific">Schleiferilactobacillus harbinensis DSM 16991</name>
    <dbReference type="NCBI Taxonomy" id="1122147"/>
    <lineage>
        <taxon>Bacteria</taxon>
        <taxon>Bacillati</taxon>
        <taxon>Bacillota</taxon>
        <taxon>Bacilli</taxon>
        <taxon>Lactobacillales</taxon>
        <taxon>Lactobacillaceae</taxon>
        <taxon>Schleiferilactobacillus</taxon>
    </lineage>
</organism>
<evidence type="ECO:0000313" key="2">
    <source>
        <dbReference type="Proteomes" id="UP000050949"/>
    </source>
</evidence>
<dbReference type="EMBL" id="AZFW01000017">
    <property type="protein sequence ID" value="KRM29197.1"/>
    <property type="molecule type" value="Genomic_DNA"/>
</dbReference>
<sequence>MVMQWLDQIRKLINDLTPFLTALSPILVGYWTYKGTQKPSEREKREEANKETNYWRNNLKKRYYLRKKNKEEHKDGPY</sequence>
<protein>
    <submittedName>
        <fullName evidence="1">Uncharacterized protein</fullName>
    </submittedName>
</protein>
<dbReference type="AlphaFoldDB" id="A0A0R1XI32"/>
<accession>A0A0R1XI32</accession>
<comment type="caution">
    <text evidence="1">The sequence shown here is derived from an EMBL/GenBank/DDBJ whole genome shotgun (WGS) entry which is preliminary data.</text>
</comment>
<name>A0A0R1XI32_9LACO</name>
<dbReference type="Proteomes" id="UP000050949">
    <property type="component" value="Unassembled WGS sequence"/>
</dbReference>
<gene>
    <name evidence="1" type="ORF">FC91_GL001022</name>
</gene>